<feature type="domain" description="Glycosyltransferase 2-like" evidence="3">
    <location>
        <begin position="420"/>
        <end position="573"/>
    </location>
</feature>
<dbReference type="Proteomes" id="UP000033740">
    <property type="component" value="Unassembled WGS sequence"/>
</dbReference>
<keyword evidence="1 5" id="KW-0328">Glycosyltransferase</keyword>
<dbReference type="InterPro" id="IPR028098">
    <property type="entry name" value="Glyco_trans_4-like_N"/>
</dbReference>
<dbReference type="Pfam" id="PF13439">
    <property type="entry name" value="Glyco_transf_4"/>
    <property type="match status" value="1"/>
</dbReference>
<evidence type="ECO:0000259" key="4">
    <source>
        <dbReference type="Pfam" id="PF13439"/>
    </source>
</evidence>
<feature type="domain" description="Glycosyltransferase 2-like" evidence="3">
    <location>
        <begin position="732"/>
        <end position="830"/>
    </location>
</feature>
<dbReference type="Gene3D" id="3.90.550.10">
    <property type="entry name" value="Spore Coat Polysaccharide Biosynthesis Protein SpsA, Chain A"/>
    <property type="match status" value="2"/>
</dbReference>
<dbReference type="Pfam" id="PF13692">
    <property type="entry name" value="Glyco_trans_1_4"/>
    <property type="match status" value="1"/>
</dbReference>
<feature type="domain" description="Glycosyltransferase subfamily 4-like N-terminal" evidence="4">
    <location>
        <begin position="18"/>
        <end position="194"/>
    </location>
</feature>
<dbReference type="InterPro" id="IPR001173">
    <property type="entry name" value="Glyco_trans_2-like"/>
</dbReference>
<dbReference type="GO" id="GO:0016757">
    <property type="term" value="F:glycosyltransferase activity"/>
    <property type="evidence" value="ECO:0007669"/>
    <property type="project" value="UniProtKB-KW"/>
</dbReference>
<evidence type="ECO:0000256" key="2">
    <source>
        <dbReference type="ARBA" id="ARBA00022679"/>
    </source>
</evidence>
<dbReference type="PANTHER" id="PTHR43685:SF2">
    <property type="entry name" value="GLYCOSYLTRANSFERASE 2-LIKE DOMAIN-CONTAINING PROTEIN"/>
    <property type="match status" value="1"/>
</dbReference>
<dbReference type="SUPFAM" id="SSF53448">
    <property type="entry name" value="Nucleotide-diphospho-sugar transferases"/>
    <property type="match status" value="2"/>
</dbReference>
<protein>
    <submittedName>
        <fullName evidence="5">Putative glycosyltransferase EpsJ</fullName>
        <ecNumber evidence="5">2.4.-.-</ecNumber>
    </submittedName>
</protein>
<organism evidence="5 6">
    <name type="scientific">Microbacterium azadirachtae</name>
    <dbReference type="NCBI Taxonomy" id="582680"/>
    <lineage>
        <taxon>Bacteria</taxon>
        <taxon>Bacillati</taxon>
        <taxon>Actinomycetota</taxon>
        <taxon>Actinomycetes</taxon>
        <taxon>Micrococcales</taxon>
        <taxon>Microbacteriaceae</taxon>
        <taxon>Microbacterium</taxon>
    </lineage>
</organism>
<proteinExistence type="predicted"/>
<sequence length="1049" mass="112058">MIVAQEAPTLRADNAGAAYLMRLVRELRDGGAAVTVIVQDSPEGRRALADADGYGVILLPPAAPLRGLRASVSSVTRRLAPIRAPRGLLAAIRRDPGARAALASADVLDVQWPTMAALLPALRHDVAAGARRIATLHDVASQGLRRQRRRSGSWRARVRFGTATILARRIEARTVALADATIVFSEKDRALLPRSERVEVMLPPLAAVAAPSAPGGAPDDAPPFALFVGPMHRGENREALQWFADQVWPLVRARVPDAELRVAGQATDAQRAEYGATPGIGMLGFVDDLDPLYASAAAVVAPLWVGAGVKFKVVEALVRGVPVVGTAVAFEGIGDAEHLPEAQETAAGFADALVEALRDPASARRAAAPWRTWATETYSEHAFARRVAGLYGLTGSSGAGPLADPATPLSAGSADRPLATVVIPVRDGEHGIARQLSALARQDIAGGLDVVIADNGSRDRTAQVALAYRGDFADLRVIDAGARVGVNHARNAGLLAARTEAVLLCDHDDEVHDGWARAMVQALASADLVGGRLIHVEDRGGRSTAAGESAGLGSVLGHLPYATGANLGVRRSAALGIAGFDESFRRGHDEVDFSWRLQHSGGTLAYAPTAVVSYRQRSTLRGRARQYYHSARTRVLLWIRHRDGAELDALSGRGAFGDVFRAWRHVPELFRPEKRDNAARALGWAWGTLDGHVRYRLLGRPPEARTIAPELLAAASIAVPDAEETQDAPVVSVIIPVFDGAATIGQQLAALDTQIDAPPFEVIVVDNASTDDTAAIVRATVLRRARLRLVSATERGASFARNVGAAHALSDLLMFCDADDVVSAHWVDHGYRNFASARLWSGWVVPAAAELFEGGIETVRGVLDEGDGAPWHAPQPRTDTPFPMLQGGNFGITRSLFLELGGFDQSLPSSFEDLDLGYRARRRGLEVAFAKDTRLAYRLRAQGSEIAVRQVRMAQAKVLIATRYRVQAEVADPPWPALALRLAGAAVRMPARPRAERDWPGLAGRALFVWGVFSGTVRYRYLRLLPRPRLGAGLPARATAGPSRSRGSA</sequence>
<evidence type="ECO:0000259" key="3">
    <source>
        <dbReference type="Pfam" id="PF00535"/>
    </source>
</evidence>
<dbReference type="CDD" id="cd03801">
    <property type="entry name" value="GT4_PimA-like"/>
    <property type="match status" value="1"/>
</dbReference>
<keyword evidence="6" id="KW-1185">Reference proteome</keyword>
<reference evidence="5 6" key="1">
    <citation type="submission" date="2015-02" db="EMBL/GenBank/DDBJ databases">
        <title>Draft genome sequences of ten Microbacterium spp. with emphasis on heavy metal contaminated environments.</title>
        <authorList>
            <person name="Corretto E."/>
        </authorList>
    </citation>
    <scope>NUCLEOTIDE SEQUENCE [LARGE SCALE GENOMIC DNA]</scope>
    <source>
        <strain evidence="5 6">ARN176</strain>
    </source>
</reference>
<evidence type="ECO:0000256" key="1">
    <source>
        <dbReference type="ARBA" id="ARBA00022676"/>
    </source>
</evidence>
<dbReference type="InterPro" id="IPR029044">
    <property type="entry name" value="Nucleotide-diphossugar_trans"/>
</dbReference>
<evidence type="ECO:0000313" key="6">
    <source>
        <dbReference type="Proteomes" id="UP000033740"/>
    </source>
</evidence>
<evidence type="ECO:0000313" key="5">
    <source>
        <dbReference type="EMBL" id="KJL31158.1"/>
    </source>
</evidence>
<name>A0A0F0LDD4_9MICO</name>
<dbReference type="Gene3D" id="3.40.50.2000">
    <property type="entry name" value="Glycogen Phosphorylase B"/>
    <property type="match status" value="1"/>
</dbReference>
<dbReference type="AlphaFoldDB" id="A0A0F0LDD4"/>
<dbReference type="EMBL" id="JYIX01000039">
    <property type="protein sequence ID" value="KJL31158.1"/>
    <property type="molecule type" value="Genomic_DNA"/>
</dbReference>
<dbReference type="InterPro" id="IPR050834">
    <property type="entry name" value="Glycosyltransf_2"/>
</dbReference>
<dbReference type="SUPFAM" id="SSF53756">
    <property type="entry name" value="UDP-Glycosyltransferase/glycogen phosphorylase"/>
    <property type="match status" value="1"/>
</dbReference>
<dbReference type="PATRIC" id="fig|582680.6.peg.3356"/>
<comment type="caution">
    <text evidence="5">The sequence shown here is derived from an EMBL/GenBank/DDBJ whole genome shotgun (WGS) entry which is preliminary data.</text>
</comment>
<accession>A0A0F0LDD4</accession>
<dbReference type="EC" id="2.4.-.-" evidence="5"/>
<dbReference type="CDD" id="cd00761">
    <property type="entry name" value="Glyco_tranf_GTA_type"/>
    <property type="match status" value="1"/>
</dbReference>
<keyword evidence="2 5" id="KW-0808">Transferase</keyword>
<dbReference type="STRING" id="582680.RS86_03274"/>
<dbReference type="PANTHER" id="PTHR43685">
    <property type="entry name" value="GLYCOSYLTRANSFERASE"/>
    <property type="match status" value="1"/>
</dbReference>
<dbReference type="Pfam" id="PF00535">
    <property type="entry name" value="Glycos_transf_2"/>
    <property type="match status" value="2"/>
</dbReference>
<gene>
    <name evidence="5" type="primary">epsJ_3</name>
    <name evidence="5" type="ORF">RS86_03274</name>
</gene>